<keyword evidence="3" id="KW-0443">Lipid metabolism</keyword>
<dbReference type="KEGG" id="slc:SL103_09205"/>
<dbReference type="OrthoDB" id="569821at2"/>
<proteinExistence type="predicted"/>
<dbReference type="Proteomes" id="UP000094094">
    <property type="component" value="Chromosome"/>
</dbReference>
<reference evidence="5 6" key="1">
    <citation type="submission" date="2016-09" db="EMBL/GenBank/DDBJ databases">
        <title>Complete genome sequencing of Streptomyces lydicus 103 and metabolic pathways analysis of antibiotic biosynthesis.</title>
        <authorList>
            <person name="Jia N."/>
            <person name="Ding M.-Z."/>
            <person name="Gao F."/>
            <person name="Yuan Y.-J."/>
        </authorList>
    </citation>
    <scope>NUCLEOTIDE SEQUENCE [LARGE SCALE GENOMIC DNA]</scope>
    <source>
        <strain evidence="5 6">103</strain>
    </source>
</reference>
<evidence type="ECO:0000256" key="4">
    <source>
        <dbReference type="SAM" id="MobiDB-lite"/>
    </source>
</evidence>
<name>A0A1D7VI11_9ACTN</name>
<feature type="compositionally biased region" description="Low complexity" evidence="4">
    <location>
        <begin position="35"/>
        <end position="52"/>
    </location>
</feature>
<dbReference type="PANTHER" id="PTHR10272:SF0">
    <property type="entry name" value="PLATELET-ACTIVATING FACTOR ACETYLHYDROLASE"/>
    <property type="match status" value="1"/>
</dbReference>
<dbReference type="InterPro" id="IPR006311">
    <property type="entry name" value="TAT_signal"/>
</dbReference>
<evidence type="ECO:0000256" key="2">
    <source>
        <dbReference type="ARBA" id="ARBA00022963"/>
    </source>
</evidence>
<evidence type="ECO:0000256" key="3">
    <source>
        <dbReference type="ARBA" id="ARBA00023098"/>
    </source>
</evidence>
<evidence type="ECO:0000313" key="6">
    <source>
        <dbReference type="Proteomes" id="UP000094094"/>
    </source>
</evidence>
<dbReference type="GO" id="GO:0003847">
    <property type="term" value="F:1-alkyl-2-acetylglycerophosphocholine esterase activity"/>
    <property type="evidence" value="ECO:0007669"/>
    <property type="project" value="TreeGrafter"/>
</dbReference>
<dbReference type="RefSeq" id="WP_069568243.1">
    <property type="nucleotide sequence ID" value="NZ_CP017157.1"/>
</dbReference>
<evidence type="ECO:0000256" key="1">
    <source>
        <dbReference type="ARBA" id="ARBA00022801"/>
    </source>
</evidence>
<accession>A0A1D7VI11</accession>
<dbReference type="PANTHER" id="PTHR10272">
    <property type="entry name" value="PLATELET-ACTIVATING FACTOR ACETYLHYDROLASE"/>
    <property type="match status" value="1"/>
</dbReference>
<keyword evidence="2" id="KW-0442">Lipid degradation</keyword>
<evidence type="ECO:0000313" key="5">
    <source>
        <dbReference type="EMBL" id="AOP46395.1"/>
    </source>
</evidence>
<keyword evidence="1 5" id="KW-0378">Hydrolase</keyword>
<dbReference type="PROSITE" id="PS51318">
    <property type="entry name" value="TAT"/>
    <property type="match status" value="1"/>
</dbReference>
<dbReference type="EMBL" id="CP017157">
    <property type="protein sequence ID" value="AOP46395.1"/>
    <property type="molecule type" value="Genomic_DNA"/>
</dbReference>
<dbReference type="GO" id="GO:0016042">
    <property type="term" value="P:lipid catabolic process"/>
    <property type="evidence" value="ECO:0007669"/>
    <property type="project" value="UniProtKB-KW"/>
</dbReference>
<feature type="region of interest" description="Disordered" evidence="4">
    <location>
        <begin position="189"/>
        <end position="208"/>
    </location>
</feature>
<sequence>MSSSFTHTAAGPDRRTVAASALLAGGLLLTGGTGAARARGRAQGPARPAAGRTLRLPAPTGPHRLGVTTLYLVDRSRRDPWDAGIPVRELMVTVFYPARGVRGLPVAPQMTEGAAAAFADIDVRVHHLPASGVDWAATPTHAHPGAPAQPVRRPVLLYSPGGGDPRTLGTGLAEELASHGHVVVTVDHPGDAGEVEFPGTTPYRTDPVRTTVLRDDPRQHPALFRTLIDTRIADLRFVRDQLAVLAAGGSPDAAGRALPEHLGRALDLRRVGLYGHSAGGTAVAEALYEDRRFAAAANLEGYLDHPAERPGSGRAGELYPVARYGTDRPLLLLGSERFIGARGREELARSWSAMLARPGGRTRRRQIDGAAHWVFTDYAALAPALQAAGLMTAADRDALTGPVGPARAVPEVRHHLRAFFTRQLPPRC</sequence>
<dbReference type="InterPro" id="IPR029058">
    <property type="entry name" value="AB_hydrolase_fold"/>
</dbReference>
<feature type="region of interest" description="Disordered" evidence="4">
    <location>
        <begin position="35"/>
        <end position="60"/>
    </location>
</feature>
<dbReference type="AlphaFoldDB" id="A0A1D7VI11"/>
<organism evidence="5 6">
    <name type="scientific">Streptomyces lydicus</name>
    <dbReference type="NCBI Taxonomy" id="47763"/>
    <lineage>
        <taxon>Bacteria</taxon>
        <taxon>Bacillati</taxon>
        <taxon>Actinomycetota</taxon>
        <taxon>Actinomycetes</taxon>
        <taxon>Kitasatosporales</taxon>
        <taxon>Streptomycetaceae</taxon>
        <taxon>Streptomyces</taxon>
    </lineage>
</organism>
<keyword evidence="6" id="KW-1185">Reference proteome</keyword>
<gene>
    <name evidence="5" type="ORF">SL103_09205</name>
</gene>
<dbReference type="Gene3D" id="3.40.50.1820">
    <property type="entry name" value="alpha/beta hydrolase"/>
    <property type="match status" value="1"/>
</dbReference>
<dbReference type="SUPFAM" id="SSF53474">
    <property type="entry name" value="alpha/beta-Hydrolases"/>
    <property type="match status" value="1"/>
</dbReference>
<protein>
    <submittedName>
        <fullName evidence="5">Acetylhydrolase</fullName>
    </submittedName>
</protein>